<dbReference type="InterPro" id="IPR000014">
    <property type="entry name" value="PAS"/>
</dbReference>
<keyword evidence="4" id="KW-0597">Phosphoprotein</keyword>
<feature type="transmembrane region" description="Helical" evidence="11">
    <location>
        <begin position="316"/>
        <end position="338"/>
    </location>
</feature>
<evidence type="ECO:0000256" key="1">
    <source>
        <dbReference type="ARBA" id="ARBA00001946"/>
    </source>
</evidence>
<evidence type="ECO:0000256" key="10">
    <source>
        <dbReference type="ARBA" id="ARBA00034247"/>
    </source>
</evidence>
<comment type="cofactor">
    <cofactor evidence="1">
        <name>Mg(2+)</name>
        <dbReference type="ChEBI" id="CHEBI:18420"/>
    </cofactor>
</comment>
<dbReference type="GO" id="GO:0016301">
    <property type="term" value="F:kinase activity"/>
    <property type="evidence" value="ECO:0007669"/>
    <property type="project" value="UniProtKB-KW"/>
</dbReference>
<evidence type="ECO:0000313" key="14">
    <source>
        <dbReference type="EMBL" id="RCU45282.1"/>
    </source>
</evidence>
<dbReference type="OrthoDB" id="9180959at2"/>
<dbReference type="InterPro" id="IPR029151">
    <property type="entry name" value="Sensor-like_sf"/>
</dbReference>
<dbReference type="NCBIfam" id="TIGR00229">
    <property type="entry name" value="sensory_box"/>
    <property type="match status" value="1"/>
</dbReference>
<dbReference type="PANTHER" id="PTHR45138">
    <property type="entry name" value="REGULATORY COMPONENTS OF SENSORY TRANSDUCTION SYSTEM"/>
    <property type="match status" value="1"/>
</dbReference>
<dbReference type="PROSITE" id="PS50887">
    <property type="entry name" value="GGDEF"/>
    <property type="match status" value="1"/>
</dbReference>
<dbReference type="InterPro" id="IPR035965">
    <property type="entry name" value="PAS-like_dom_sf"/>
</dbReference>
<dbReference type="Gene3D" id="3.30.70.270">
    <property type="match status" value="1"/>
</dbReference>
<keyword evidence="5" id="KW-0808">Transferase</keyword>
<dbReference type="GO" id="GO:0005524">
    <property type="term" value="F:ATP binding"/>
    <property type="evidence" value="ECO:0007669"/>
    <property type="project" value="UniProtKB-KW"/>
</dbReference>
<dbReference type="Gene3D" id="3.30.450.20">
    <property type="entry name" value="PAS domain"/>
    <property type="match status" value="2"/>
</dbReference>
<feature type="transmembrane region" description="Helical" evidence="11">
    <location>
        <begin position="20"/>
        <end position="40"/>
    </location>
</feature>
<reference evidence="14 15" key="1">
    <citation type="submission" date="2018-07" db="EMBL/GenBank/DDBJ databases">
        <title>Corallincola holothuriorum sp. nov., a new facultative anaerobe isolated from sea cucumber Apostichopus japonicus.</title>
        <authorList>
            <person name="Xia H."/>
        </authorList>
    </citation>
    <scope>NUCLEOTIDE SEQUENCE [LARGE SCALE GENOMIC DNA]</scope>
    <source>
        <strain evidence="14 15">C4</strain>
    </source>
</reference>
<evidence type="ECO:0000259" key="12">
    <source>
        <dbReference type="PROSITE" id="PS50113"/>
    </source>
</evidence>
<dbReference type="SUPFAM" id="SSF55073">
    <property type="entry name" value="Nucleotide cyclase"/>
    <property type="match status" value="1"/>
</dbReference>
<dbReference type="GO" id="GO:0016020">
    <property type="term" value="C:membrane"/>
    <property type="evidence" value="ECO:0007669"/>
    <property type="project" value="UniProtKB-SubCell"/>
</dbReference>
<keyword evidence="15" id="KW-1185">Reference proteome</keyword>
<evidence type="ECO:0000256" key="4">
    <source>
        <dbReference type="ARBA" id="ARBA00022553"/>
    </source>
</evidence>
<dbReference type="NCBIfam" id="TIGR00254">
    <property type="entry name" value="GGDEF"/>
    <property type="match status" value="1"/>
</dbReference>
<dbReference type="FunFam" id="3.30.70.270:FF:000001">
    <property type="entry name" value="Diguanylate cyclase domain protein"/>
    <property type="match status" value="1"/>
</dbReference>
<dbReference type="SUPFAM" id="SSF55785">
    <property type="entry name" value="PYP-like sensor domain (PAS domain)"/>
    <property type="match status" value="1"/>
</dbReference>
<protein>
    <recommendedName>
        <fullName evidence="3">diguanylate cyclase</fullName>
        <ecNumber evidence="3">2.7.7.65</ecNumber>
    </recommendedName>
</protein>
<dbReference type="Pfam" id="PF21623">
    <property type="entry name" value="HK_sensor_dom_bact"/>
    <property type="match status" value="1"/>
</dbReference>
<evidence type="ECO:0000256" key="2">
    <source>
        <dbReference type="ARBA" id="ARBA00004370"/>
    </source>
</evidence>
<comment type="caution">
    <text evidence="14">The sequence shown here is derived from an EMBL/GenBank/DDBJ whole genome shotgun (WGS) entry which is preliminary data.</text>
</comment>
<feature type="domain" description="PAC" evidence="12">
    <location>
        <begin position="424"/>
        <end position="476"/>
    </location>
</feature>
<evidence type="ECO:0000313" key="15">
    <source>
        <dbReference type="Proteomes" id="UP000252558"/>
    </source>
</evidence>
<evidence type="ECO:0000256" key="5">
    <source>
        <dbReference type="ARBA" id="ARBA00022679"/>
    </source>
</evidence>
<keyword evidence="11" id="KW-0812">Transmembrane</keyword>
<gene>
    <name evidence="14" type="ORF">DU002_16335</name>
</gene>
<dbReference type="Pfam" id="PF08447">
    <property type="entry name" value="PAS_3"/>
    <property type="match status" value="1"/>
</dbReference>
<keyword evidence="11" id="KW-0472">Membrane</keyword>
<dbReference type="Proteomes" id="UP000252558">
    <property type="component" value="Unassembled WGS sequence"/>
</dbReference>
<dbReference type="AlphaFoldDB" id="A0A368N423"/>
<dbReference type="SMART" id="SM00267">
    <property type="entry name" value="GGDEF"/>
    <property type="match status" value="1"/>
</dbReference>
<proteinExistence type="predicted"/>
<feature type="domain" description="GGDEF" evidence="13">
    <location>
        <begin position="504"/>
        <end position="633"/>
    </location>
</feature>
<name>A0A368N423_9GAMM</name>
<keyword evidence="6" id="KW-0547">Nucleotide-binding</keyword>
<dbReference type="CDD" id="cd00130">
    <property type="entry name" value="PAS"/>
    <property type="match status" value="1"/>
</dbReference>
<dbReference type="SUPFAM" id="SSF103190">
    <property type="entry name" value="Sensory domain-like"/>
    <property type="match status" value="1"/>
</dbReference>
<dbReference type="PROSITE" id="PS50113">
    <property type="entry name" value="PAC"/>
    <property type="match status" value="1"/>
</dbReference>
<organism evidence="14 15">
    <name type="scientific">Corallincola holothuriorum</name>
    <dbReference type="NCBI Taxonomy" id="2282215"/>
    <lineage>
        <taxon>Bacteria</taxon>
        <taxon>Pseudomonadati</taxon>
        <taxon>Pseudomonadota</taxon>
        <taxon>Gammaproteobacteria</taxon>
        <taxon>Alteromonadales</taxon>
        <taxon>Psychromonadaceae</taxon>
        <taxon>Corallincola</taxon>
    </lineage>
</organism>
<dbReference type="CDD" id="cd01949">
    <property type="entry name" value="GGDEF"/>
    <property type="match status" value="1"/>
</dbReference>
<evidence type="ECO:0000256" key="7">
    <source>
        <dbReference type="ARBA" id="ARBA00022777"/>
    </source>
</evidence>
<dbReference type="InterPro" id="IPR050469">
    <property type="entry name" value="Diguanylate_Cyclase"/>
</dbReference>
<dbReference type="InterPro" id="IPR048760">
    <property type="entry name" value="VP0354-like_sensor_dom"/>
</dbReference>
<dbReference type="InterPro" id="IPR000160">
    <property type="entry name" value="GGDEF_dom"/>
</dbReference>
<evidence type="ECO:0000256" key="11">
    <source>
        <dbReference type="SAM" id="Phobius"/>
    </source>
</evidence>
<dbReference type="InterPro" id="IPR013655">
    <property type="entry name" value="PAS_fold_3"/>
</dbReference>
<evidence type="ECO:0000259" key="13">
    <source>
        <dbReference type="PROSITE" id="PS50887"/>
    </source>
</evidence>
<dbReference type="GO" id="GO:0000160">
    <property type="term" value="P:phosphorelay signal transduction system"/>
    <property type="evidence" value="ECO:0007669"/>
    <property type="project" value="UniProtKB-KW"/>
</dbReference>
<comment type="subcellular location">
    <subcellularLocation>
        <location evidence="2">Membrane</location>
    </subcellularLocation>
</comment>
<accession>A0A368N423</accession>
<dbReference type="PANTHER" id="PTHR45138:SF9">
    <property type="entry name" value="DIGUANYLATE CYCLASE DGCM-RELATED"/>
    <property type="match status" value="1"/>
</dbReference>
<dbReference type="SMART" id="SM00086">
    <property type="entry name" value="PAC"/>
    <property type="match status" value="1"/>
</dbReference>
<evidence type="ECO:0000256" key="6">
    <source>
        <dbReference type="ARBA" id="ARBA00022741"/>
    </source>
</evidence>
<keyword evidence="11" id="KW-1133">Transmembrane helix</keyword>
<comment type="catalytic activity">
    <reaction evidence="10">
        <text>2 GTP = 3',3'-c-di-GMP + 2 diphosphate</text>
        <dbReference type="Rhea" id="RHEA:24898"/>
        <dbReference type="ChEBI" id="CHEBI:33019"/>
        <dbReference type="ChEBI" id="CHEBI:37565"/>
        <dbReference type="ChEBI" id="CHEBI:58805"/>
        <dbReference type="EC" id="2.7.7.65"/>
    </reaction>
</comment>
<dbReference type="Pfam" id="PF00990">
    <property type="entry name" value="GGDEF"/>
    <property type="match status" value="1"/>
</dbReference>
<dbReference type="InterPro" id="IPR001610">
    <property type="entry name" value="PAC"/>
</dbReference>
<dbReference type="InterPro" id="IPR000700">
    <property type="entry name" value="PAS-assoc_C"/>
</dbReference>
<dbReference type="InterPro" id="IPR029787">
    <property type="entry name" value="Nucleotide_cyclase"/>
</dbReference>
<evidence type="ECO:0000256" key="9">
    <source>
        <dbReference type="ARBA" id="ARBA00023012"/>
    </source>
</evidence>
<keyword evidence="8" id="KW-0067">ATP-binding</keyword>
<dbReference type="InterPro" id="IPR043128">
    <property type="entry name" value="Rev_trsase/Diguanyl_cyclase"/>
</dbReference>
<dbReference type="RefSeq" id="WP_114339505.1">
    <property type="nucleotide sequence ID" value="NZ_QPID01000011.1"/>
</dbReference>
<keyword evidence="7" id="KW-0418">Kinase</keyword>
<dbReference type="EMBL" id="QPID01000011">
    <property type="protein sequence ID" value="RCU45282.1"/>
    <property type="molecule type" value="Genomic_DNA"/>
</dbReference>
<dbReference type="EC" id="2.7.7.65" evidence="3"/>
<sequence length="635" mass="71605">MPTPFQPRDNLPTSSKKSYVILSLCFVAFGAAIAILTSLINYQLQFSNIDEEVQRRFVIERKNKVEDLSQTVQSLEVIVRALAENQLTQAFIDNPNSATRTAAKHLFLASAHSHRGFMQVRFIDANGFERIRVDRSKDGQRVDVVADEKMQNKRNRYYFTETAQLPARQFWHSKLDLNVENGEIERPVRPTYRVSTPIFSNNQFAGMVIINAEAEQMLSQLVYSNDFDIFLIDGDGEILFHRDAALAWSRYLPGKESFKRVMPDVAAEILVSPNAAVGNVQSFSIDEYYRSGERLQVVMIPKLEAVEQLQSGNMTAATVIAAIVVLISFPLSWLAAMFPARLQSELRSALDALHRTNEVLDRYVISSTTNTDGVITNVSSAFSEKCGYALWELEGKSHNVVRHPETPVSLYQDLWGTIRSGKTWRGELHNRKKSGEDFWIDSVISPEYDADGQLTGYTQISQDINDRKAIEKLLVTDVLTQVHNRRKLDEVLATEMERFKRYQQTFSVIILDLDHFKQVNDNFGHQAGDAVLTRVAELMKETVRKADCVGRWGGEEFMVVSAGTTLNGAASLAEKLRQQLLSLSFDYPIKVTASFGVAQCQVGEALNQLIKRADQALYHAKETGRNRVVSAQEDS</sequence>
<evidence type="ECO:0000256" key="8">
    <source>
        <dbReference type="ARBA" id="ARBA00022840"/>
    </source>
</evidence>
<keyword evidence="9" id="KW-0902">Two-component regulatory system</keyword>
<dbReference type="GO" id="GO:0052621">
    <property type="term" value="F:diguanylate cyclase activity"/>
    <property type="evidence" value="ECO:0007669"/>
    <property type="project" value="UniProtKB-EC"/>
</dbReference>
<evidence type="ECO:0000256" key="3">
    <source>
        <dbReference type="ARBA" id="ARBA00012528"/>
    </source>
</evidence>